<proteinExistence type="predicted"/>
<name>A0A1J7BFZ2_9ACTN</name>
<dbReference type="Gene3D" id="3.40.190.10">
    <property type="entry name" value="Periplasmic binding protein-like II"/>
    <property type="match status" value="2"/>
</dbReference>
<sequence length="442" mass="48824">MLSAAGALSTAALLAGCAGTVRDSYAQPGGTVPDRYGRRTRVVLWSSFADIPGETLLALADAFNQGQRDIYVEVQFQGSYDDTFRKTVVGRLGGQVPDLVTLSDVTWGKFLIGGALQPWDELARASGLDLGVYNQHLLKEGLAKDGRNYWIPMARSTPLFYYNRTLFKKAGLPDRAPATWFEMRDWAKEFGKVRLGGNRPKMEAYYKQDGDWQFLGSCWQWGGSWSRGLDITLDSPEVAAAGAWQRRLIYRDRLSYMATDAGLDFGNQLTASVVNSTGALGKFATLAKGSGFRLGTGFVPRGHHFGVPTGGSGFCSFKGVPRERQQAAMEFIKFLARPENSAEWTVKTGYLPVVDAAVRTPKLASLMKADPNFTTSIQQLARTRNQDLARLLVPNANVKVYTGLQKIWSDDADPAKVFRQVADQLRKGMDRVRDSIEQHVRV</sequence>
<reference evidence="1 2" key="1">
    <citation type="submission" date="2016-10" db="EMBL/GenBank/DDBJ databases">
        <title>Genome sequence of Streptomyces gilvigriseus MUSC 26.</title>
        <authorList>
            <person name="Lee L.-H."/>
            <person name="Ser H.-L."/>
        </authorList>
    </citation>
    <scope>NUCLEOTIDE SEQUENCE [LARGE SCALE GENOMIC DNA]</scope>
    <source>
        <strain evidence="1 2">MUSC 26</strain>
    </source>
</reference>
<organism evidence="1 2">
    <name type="scientific">Mangrovactinospora gilvigrisea</name>
    <dbReference type="NCBI Taxonomy" id="1428644"/>
    <lineage>
        <taxon>Bacteria</taxon>
        <taxon>Bacillati</taxon>
        <taxon>Actinomycetota</taxon>
        <taxon>Actinomycetes</taxon>
        <taxon>Kitasatosporales</taxon>
        <taxon>Streptomycetaceae</taxon>
        <taxon>Mangrovactinospora</taxon>
    </lineage>
</organism>
<dbReference type="Pfam" id="PF13416">
    <property type="entry name" value="SBP_bac_8"/>
    <property type="match status" value="1"/>
</dbReference>
<dbReference type="AlphaFoldDB" id="A0A1J7BFZ2"/>
<evidence type="ECO:0000313" key="1">
    <source>
        <dbReference type="EMBL" id="OIV37599.1"/>
    </source>
</evidence>
<keyword evidence="2" id="KW-1185">Reference proteome</keyword>
<evidence type="ECO:0000313" key="2">
    <source>
        <dbReference type="Proteomes" id="UP000243342"/>
    </source>
</evidence>
<dbReference type="PANTHER" id="PTHR43649:SF30">
    <property type="entry name" value="ABC TRANSPORTER SUBSTRATE-BINDING PROTEIN"/>
    <property type="match status" value="1"/>
</dbReference>
<gene>
    <name evidence="1" type="ORF">BIV57_10310</name>
</gene>
<dbReference type="InterPro" id="IPR006059">
    <property type="entry name" value="SBP"/>
</dbReference>
<protein>
    <recommendedName>
        <fullName evidence="3">ABC transporter substrate-binding protein</fullName>
    </recommendedName>
</protein>
<dbReference type="EMBL" id="MLCF01000048">
    <property type="protein sequence ID" value="OIV37599.1"/>
    <property type="molecule type" value="Genomic_DNA"/>
</dbReference>
<evidence type="ECO:0008006" key="3">
    <source>
        <dbReference type="Google" id="ProtNLM"/>
    </source>
</evidence>
<dbReference type="Proteomes" id="UP000243342">
    <property type="component" value="Unassembled WGS sequence"/>
</dbReference>
<dbReference type="CDD" id="cd14748">
    <property type="entry name" value="PBP2_UgpB"/>
    <property type="match status" value="1"/>
</dbReference>
<accession>A0A1J7BFZ2</accession>
<dbReference type="STRING" id="1428644.BIV57_10310"/>
<dbReference type="SUPFAM" id="SSF53850">
    <property type="entry name" value="Periplasmic binding protein-like II"/>
    <property type="match status" value="1"/>
</dbReference>
<dbReference type="PANTHER" id="PTHR43649">
    <property type="entry name" value="ARABINOSE-BINDING PROTEIN-RELATED"/>
    <property type="match status" value="1"/>
</dbReference>
<dbReference type="InterPro" id="IPR050490">
    <property type="entry name" value="Bact_solute-bd_prot1"/>
</dbReference>
<comment type="caution">
    <text evidence="1">The sequence shown here is derived from an EMBL/GenBank/DDBJ whole genome shotgun (WGS) entry which is preliminary data.</text>
</comment>